<dbReference type="FunFam" id="3.40.1390.30:FF:000001">
    <property type="entry name" value="GTP cyclohydrolase 1 type 2"/>
    <property type="match status" value="1"/>
</dbReference>
<dbReference type="AlphaFoldDB" id="A0A8H4T066"/>
<comment type="similarity">
    <text evidence="1">Belongs to the GTP cyclohydrolase I type 2/NIF3 family.</text>
</comment>
<keyword evidence="2" id="KW-0479">Metal-binding</keyword>
<name>A0A8H4T066_9HYPO</name>
<dbReference type="PANTHER" id="PTHR13799:SF13">
    <property type="entry name" value="NIF3-LIKE PROTEIN 1"/>
    <property type="match status" value="1"/>
</dbReference>
<evidence type="ECO:0000256" key="2">
    <source>
        <dbReference type="PIRSR" id="PIRSR602678-1"/>
    </source>
</evidence>
<evidence type="ECO:0008006" key="6">
    <source>
        <dbReference type="Google" id="ProtNLM"/>
    </source>
</evidence>
<organism evidence="4 5">
    <name type="scientific">Fusarium gaditjirri</name>
    <dbReference type="NCBI Taxonomy" id="282569"/>
    <lineage>
        <taxon>Eukaryota</taxon>
        <taxon>Fungi</taxon>
        <taxon>Dikarya</taxon>
        <taxon>Ascomycota</taxon>
        <taxon>Pezizomycotina</taxon>
        <taxon>Sordariomycetes</taxon>
        <taxon>Hypocreomycetidae</taxon>
        <taxon>Hypocreales</taxon>
        <taxon>Nectriaceae</taxon>
        <taxon>Fusarium</taxon>
        <taxon>Fusarium nisikadoi species complex</taxon>
    </lineage>
</organism>
<reference evidence="4" key="1">
    <citation type="journal article" date="2020" name="BMC Genomics">
        <title>Correction to: Identification and distribution of gene clusters required for synthesis of sphingolipid metabolism inhibitors in diverse species of the filamentous fungus Fusarium.</title>
        <authorList>
            <person name="Kim H.S."/>
            <person name="Lohmar J.M."/>
            <person name="Busman M."/>
            <person name="Brown D.W."/>
            <person name="Naumann T.A."/>
            <person name="Divon H.H."/>
            <person name="Lysoe E."/>
            <person name="Uhlig S."/>
            <person name="Proctor R.H."/>
        </authorList>
    </citation>
    <scope>NUCLEOTIDE SEQUENCE</scope>
    <source>
        <strain evidence="4">NRRL 45417</strain>
    </source>
</reference>
<feature type="compositionally biased region" description="Basic and acidic residues" evidence="3">
    <location>
        <begin position="189"/>
        <end position="201"/>
    </location>
</feature>
<dbReference type="Proteomes" id="UP000604273">
    <property type="component" value="Unassembled WGS sequence"/>
</dbReference>
<dbReference type="GO" id="GO:0005739">
    <property type="term" value="C:mitochondrion"/>
    <property type="evidence" value="ECO:0007669"/>
    <property type="project" value="TreeGrafter"/>
</dbReference>
<keyword evidence="5" id="KW-1185">Reference proteome</keyword>
<reference evidence="4" key="2">
    <citation type="submission" date="2020-05" db="EMBL/GenBank/DDBJ databases">
        <authorList>
            <person name="Kim H.-S."/>
            <person name="Proctor R.H."/>
            <person name="Brown D.W."/>
        </authorList>
    </citation>
    <scope>NUCLEOTIDE SEQUENCE</scope>
    <source>
        <strain evidence="4">NRRL 45417</strain>
    </source>
</reference>
<feature type="binding site" evidence="2">
    <location>
        <position position="434"/>
    </location>
    <ligand>
        <name>a divalent metal cation</name>
        <dbReference type="ChEBI" id="CHEBI:60240"/>
        <label>1</label>
    </ligand>
</feature>
<dbReference type="PANTHER" id="PTHR13799">
    <property type="entry name" value="NGG1 INTERACTING FACTOR 3"/>
    <property type="match status" value="1"/>
</dbReference>
<dbReference type="Pfam" id="PF08700">
    <property type="entry name" value="VPS51_Exo84_N"/>
    <property type="match status" value="1"/>
</dbReference>
<dbReference type="GO" id="GO:0046872">
    <property type="term" value="F:metal ion binding"/>
    <property type="evidence" value="ECO:0007669"/>
    <property type="project" value="UniProtKB-KW"/>
</dbReference>
<dbReference type="NCBIfam" id="TIGR00486">
    <property type="entry name" value="YbgI_SA1388"/>
    <property type="match status" value="1"/>
</dbReference>
<proteinExistence type="inferred from homology"/>
<sequence>MSTIASPRDPPRRTPTNSNRPSFETSRSALASPVLTQGPTQPPGPPQQQQRKTSSNRAALREYYNLRASAPRIEIPDSEVPATEIDAPDFNADEYVTKIVEKSSLEELLRLYTRVVGEVRALDAEKKALVYDNYSKLITATETIRKMRANMDPLNPMASTLDPAIAQIYSQASSIRDALRETVPSPDSEEGKKRDAATRQQRTRELAAQVLATPERLRALVGEGKIAQARKEWVMPRKLLESWKEKGLGGSDVEECIEEAPTASSFTYVKLNEIIAGDSARFPSPPLAKASSLVNPRRLCSSCHSTNNSSLKMADNGAWGAWQVESSTFTKAVVAAMQKFYPEEIADKSWDNVGLLVGNSEDDVKKTKKVLVTNDLTYQVAVDAIEQDVSVIVSYHPFIFGGLKSITNQDPQQATLLRLAKAGIAVYCPHTAVDAAPEGLNTWLADIVSGPHQSQRSVAIPCSTAPSSHSGAGYGAIGRFDSAVSLSEIILRLAEKLGGLKHVMVASPVGADVKAAKISSFGVCAGSGYDVLKKAEVDLLVTGETSHHSALRAIQQGQTLVQVFHSNSERGYLQEVLKPKLEAAIKENIPEVEVIVSKYDKDPFTILDVNDLK</sequence>
<evidence type="ECO:0000256" key="3">
    <source>
        <dbReference type="SAM" id="MobiDB-lite"/>
    </source>
</evidence>
<comment type="caution">
    <text evidence="4">The sequence shown here is derived from an EMBL/GenBank/DDBJ whole genome shotgun (WGS) entry which is preliminary data.</text>
</comment>
<evidence type="ECO:0000313" key="5">
    <source>
        <dbReference type="Proteomes" id="UP000604273"/>
    </source>
</evidence>
<evidence type="ECO:0000256" key="1">
    <source>
        <dbReference type="ARBA" id="ARBA00006964"/>
    </source>
</evidence>
<feature type="region of interest" description="Disordered" evidence="3">
    <location>
        <begin position="1"/>
        <end position="56"/>
    </location>
</feature>
<evidence type="ECO:0000313" key="4">
    <source>
        <dbReference type="EMBL" id="KAF4948779.1"/>
    </source>
</evidence>
<dbReference type="EMBL" id="JABFAI010000252">
    <property type="protein sequence ID" value="KAF4948779.1"/>
    <property type="molecule type" value="Genomic_DNA"/>
</dbReference>
<dbReference type="InterPro" id="IPR036069">
    <property type="entry name" value="DUF34/NIF3_sf"/>
</dbReference>
<dbReference type="SUPFAM" id="SSF102705">
    <property type="entry name" value="NIF3 (NGG1p interacting factor 3)-like"/>
    <property type="match status" value="1"/>
</dbReference>
<feature type="binding site" evidence="2">
    <location>
        <position position="569"/>
    </location>
    <ligand>
        <name>a divalent metal cation</name>
        <dbReference type="ChEBI" id="CHEBI:60240"/>
        <label>1</label>
    </ligand>
</feature>
<dbReference type="Pfam" id="PF01784">
    <property type="entry name" value="DUF34_NIF3"/>
    <property type="match status" value="1"/>
</dbReference>
<dbReference type="InterPro" id="IPR002678">
    <property type="entry name" value="DUF34/NIF3"/>
</dbReference>
<feature type="binding site" evidence="2">
    <location>
        <position position="396"/>
    </location>
    <ligand>
        <name>a divalent metal cation</name>
        <dbReference type="ChEBI" id="CHEBI:60240"/>
        <label>1</label>
    </ligand>
</feature>
<feature type="binding site" evidence="2">
    <location>
        <position position="565"/>
    </location>
    <ligand>
        <name>a divalent metal cation</name>
        <dbReference type="ChEBI" id="CHEBI:60240"/>
        <label>1</label>
    </ligand>
</feature>
<dbReference type="Gene3D" id="3.40.1390.30">
    <property type="entry name" value="NIF3 (NGG1p interacting factor 3)-like"/>
    <property type="match status" value="1"/>
</dbReference>
<dbReference type="OrthoDB" id="3345469at2759"/>
<protein>
    <recommendedName>
        <fullName evidence="6">Vacuolar protein sorting-associated protein 51 homolog</fullName>
    </recommendedName>
</protein>
<accession>A0A8H4T066</accession>
<feature type="region of interest" description="Disordered" evidence="3">
    <location>
        <begin position="180"/>
        <end position="201"/>
    </location>
</feature>
<gene>
    <name evidence="4" type="ORF">FGADI_9434</name>
</gene>